<evidence type="ECO:0000256" key="9">
    <source>
        <dbReference type="ARBA" id="ARBA00023065"/>
    </source>
</evidence>
<evidence type="ECO:0000256" key="3">
    <source>
        <dbReference type="ARBA" id="ARBA00022448"/>
    </source>
</evidence>
<name>A0AAP5TD46_9LACO</name>
<evidence type="ECO:0000256" key="10">
    <source>
        <dbReference type="ARBA" id="ARBA00023136"/>
    </source>
</evidence>
<dbReference type="GO" id="GO:0005267">
    <property type="term" value="F:potassium channel activity"/>
    <property type="evidence" value="ECO:0007669"/>
    <property type="project" value="UniProtKB-KW"/>
</dbReference>
<evidence type="ECO:0000256" key="13">
    <source>
        <dbReference type="SAM" id="Phobius"/>
    </source>
</evidence>
<dbReference type="GO" id="GO:0015252">
    <property type="term" value="F:proton channel activity"/>
    <property type="evidence" value="ECO:0007669"/>
    <property type="project" value="InterPro"/>
</dbReference>
<evidence type="ECO:0000313" key="17">
    <source>
        <dbReference type="Proteomes" id="UP001275867"/>
    </source>
</evidence>
<keyword evidence="16" id="KW-1185">Reference proteome</keyword>
<reference evidence="14" key="2">
    <citation type="submission" date="2019-10" db="EMBL/GenBank/DDBJ databases">
        <title>Malate fermentation in French cider.</title>
        <authorList>
            <person name="Cousin F.J."/>
            <person name="Medina Fernandez S."/>
            <person name="Misery B."/>
            <person name="Laplace J.-M."/>
            <person name="Cretenet M."/>
        </authorList>
    </citation>
    <scope>NUCLEOTIDE SEQUENCE</scope>
    <source>
        <strain evidence="14">UCMA15901</strain>
    </source>
</reference>
<evidence type="ECO:0000256" key="2">
    <source>
        <dbReference type="ARBA" id="ARBA00006920"/>
    </source>
</evidence>
<evidence type="ECO:0000256" key="1">
    <source>
        <dbReference type="ARBA" id="ARBA00004141"/>
    </source>
</evidence>
<keyword evidence="4" id="KW-0633">Potassium transport</keyword>
<comment type="catalytic activity">
    <reaction evidence="12">
        <text>K(+)(in) = K(+)(out)</text>
        <dbReference type="Rhea" id="RHEA:29463"/>
        <dbReference type="ChEBI" id="CHEBI:29103"/>
    </reaction>
</comment>
<sequence length="275" mass="32338">MEKLKERLDAFSDAVIVIIITIMVLELPMPQHDSLTEYLQFGKAIGIFFISFCFVANIWYQHSVLFNDAQTMNNHVFILEFIFLAFLSLTPTFTKLITVDTNRHTVMAYGILTFIVNGLFMLVSYAVIHQKYSDMNDIRKIFDKIYLNHSNFLGLINVIVLVLAYFKPEWALWCYLTLPLISFVFNRDDHSDLEEVTQLSPKNQDKYLQFSSGDLREFRKKQREIGQKYAHQRRTNPNWQEEMAHEMRVLFKDSGMDVSNMKRGYSVRSQQNRKG</sequence>
<comment type="caution">
    <text evidence="14">The sequence shown here is derived from an EMBL/GenBank/DDBJ whole genome shotgun (WGS) entry which is preliminary data.</text>
</comment>
<dbReference type="EMBL" id="WERX01000005">
    <property type="protein sequence ID" value="MDV7693789.1"/>
    <property type="molecule type" value="Genomic_DNA"/>
</dbReference>
<evidence type="ECO:0000256" key="6">
    <source>
        <dbReference type="ARBA" id="ARBA00022826"/>
    </source>
</evidence>
<dbReference type="RefSeq" id="WP_068805601.1">
    <property type="nucleotide sequence ID" value="NZ_LXND01000032.1"/>
</dbReference>
<feature type="transmembrane region" description="Helical" evidence="13">
    <location>
        <begin position="41"/>
        <end position="60"/>
    </location>
</feature>
<comment type="subcellular location">
    <subcellularLocation>
        <location evidence="1">Membrane</location>
        <topology evidence="1">Multi-pass membrane protein</topology>
    </subcellularLocation>
</comment>
<comment type="similarity">
    <text evidence="2">Belongs to the TMEM175 family.</text>
</comment>
<keyword evidence="9" id="KW-0406">Ion transport</keyword>
<dbReference type="GO" id="GO:0016020">
    <property type="term" value="C:membrane"/>
    <property type="evidence" value="ECO:0007669"/>
    <property type="project" value="UniProtKB-SubCell"/>
</dbReference>
<keyword evidence="8 13" id="KW-1133">Transmembrane helix</keyword>
<gene>
    <name evidence="15" type="ORF">A7K95_04710</name>
    <name evidence="14" type="ORF">GA842_02615</name>
</gene>
<evidence type="ECO:0000256" key="11">
    <source>
        <dbReference type="ARBA" id="ARBA00023303"/>
    </source>
</evidence>
<evidence type="ECO:0000256" key="5">
    <source>
        <dbReference type="ARBA" id="ARBA00022692"/>
    </source>
</evidence>
<organism evidence="14 17">
    <name type="scientific">Pediococcus parvulus</name>
    <dbReference type="NCBI Taxonomy" id="54062"/>
    <lineage>
        <taxon>Bacteria</taxon>
        <taxon>Bacillati</taxon>
        <taxon>Bacillota</taxon>
        <taxon>Bacilli</taxon>
        <taxon>Lactobacillales</taxon>
        <taxon>Lactobacillaceae</taxon>
        <taxon>Pediococcus</taxon>
    </lineage>
</organism>
<keyword evidence="7" id="KW-0630">Potassium</keyword>
<dbReference type="Proteomes" id="UP000077280">
    <property type="component" value="Unassembled WGS sequence"/>
</dbReference>
<keyword evidence="11" id="KW-0407">Ion channel</keyword>
<feature type="transmembrane region" description="Helical" evidence="13">
    <location>
        <begin position="145"/>
        <end position="164"/>
    </location>
</feature>
<keyword evidence="6" id="KW-0631">Potassium channel</keyword>
<feature type="transmembrane region" description="Helical" evidence="13">
    <location>
        <begin position="12"/>
        <end position="29"/>
    </location>
</feature>
<evidence type="ECO:0000256" key="12">
    <source>
        <dbReference type="ARBA" id="ARBA00034430"/>
    </source>
</evidence>
<evidence type="ECO:0000313" key="14">
    <source>
        <dbReference type="EMBL" id="MDV7693789.1"/>
    </source>
</evidence>
<keyword evidence="5 13" id="KW-0812">Transmembrane</keyword>
<proteinExistence type="inferred from homology"/>
<keyword evidence="10 13" id="KW-0472">Membrane</keyword>
<evidence type="ECO:0000256" key="8">
    <source>
        <dbReference type="ARBA" id="ARBA00022989"/>
    </source>
</evidence>
<dbReference type="Pfam" id="PF06736">
    <property type="entry name" value="TMEM175"/>
    <property type="match status" value="1"/>
</dbReference>
<evidence type="ECO:0000313" key="16">
    <source>
        <dbReference type="Proteomes" id="UP000077280"/>
    </source>
</evidence>
<evidence type="ECO:0000256" key="7">
    <source>
        <dbReference type="ARBA" id="ARBA00022958"/>
    </source>
</evidence>
<keyword evidence="3" id="KW-0813">Transport</keyword>
<dbReference type="Proteomes" id="UP001275867">
    <property type="component" value="Unassembled WGS sequence"/>
</dbReference>
<reference evidence="15 16" key="1">
    <citation type="submission" date="2016-05" db="EMBL/GenBank/DDBJ databases">
        <title>Draft genome sequence of Pediococcus parvulus 2.6, a probiotic beta-glucan producer strain.</title>
        <authorList>
            <person name="Mohedano M.L."/>
            <person name="Perez-Ramos A."/>
            <person name="Duenas M.T."/>
            <person name="Lamontanara A."/>
            <person name="Orru L."/>
            <person name="Spano G."/>
            <person name="Capozzi V."/>
            <person name="Lopez P."/>
        </authorList>
    </citation>
    <scope>NUCLEOTIDE SEQUENCE [LARGE SCALE GENOMIC DNA]</scope>
    <source>
        <strain evidence="15 16">2.6</strain>
    </source>
</reference>
<evidence type="ECO:0000256" key="4">
    <source>
        <dbReference type="ARBA" id="ARBA00022538"/>
    </source>
</evidence>
<dbReference type="EMBL" id="LXND01000032">
    <property type="protein sequence ID" value="OAD64514.1"/>
    <property type="molecule type" value="Genomic_DNA"/>
</dbReference>
<feature type="transmembrane region" description="Helical" evidence="13">
    <location>
        <begin position="72"/>
        <end position="94"/>
    </location>
</feature>
<accession>A0AAP5TD46</accession>
<protein>
    <submittedName>
        <fullName evidence="14">DUF1211 domain-containing protein</fullName>
    </submittedName>
</protein>
<feature type="transmembrane region" description="Helical" evidence="13">
    <location>
        <begin position="106"/>
        <end position="125"/>
    </location>
</feature>
<evidence type="ECO:0000313" key="15">
    <source>
        <dbReference type="EMBL" id="OAD64514.1"/>
    </source>
</evidence>
<dbReference type="AlphaFoldDB" id="A0AAP5TD46"/>
<dbReference type="InterPro" id="IPR010617">
    <property type="entry name" value="TMEM175-like"/>
</dbReference>